<comment type="caution">
    <text evidence="1">The sequence shown here is derived from an EMBL/GenBank/DDBJ whole genome shotgun (WGS) entry which is preliminary data.</text>
</comment>
<evidence type="ECO:0000313" key="1">
    <source>
        <dbReference type="EMBL" id="MDT0319876.1"/>
    </source>
</evidence>
<protein>
    <submittedName>
        <fullName evidence="1">Uncharacterized protein</fullName>
    </submittedName>
</protein>
<organism evidence="1 2">
    <name type="scientific">Streptomyces millisiae</name>
    <dbReference type="NCBI Taxonomy" id="3075542"/>
    <lineage>
        <taxon>Bacteria</taxon>
        <taxon>Bacillati</taxon>
        <taxon>Actinomycetota</taxon>
        <taxon>Actinomycetes</taxon>
        <taxon>Kitasatosporales</taxon>
        <taxon>Streptomycetaceae</taxon>
        <taxon>Streptomyces</taxon>
    </lineage>
</organism>
<gene>
    <name evidence="1" type="ORF">RNC47_16180</name>
</gene>
<dbReference type="RefSeq" id="WP_311599416.1">
    <property type="nucleotide sequence ID" value="NZ_JAVREM010000018.1"/>
</dbReference>
<proteinExistence type="predicted"/>
<dbReference type="Proteomes" id="UP001183420">
    <property type="component" value="Unassembled WGS sequence"/>
</dbReference>
<name>A0ABU2LQM2_9ACTN</name>
<keyword evidence="2" id="KW-1185">Reference proteome</keyword>
<evidence type="ECO:0000313" key="2">
    <source>
        <dbReference type="Proteomes" id="UP001183420"/>
    </source>
</evidence>
<sequence length="67" mass="6801">MIRHASILTAVSSDGKVDRIDGCRCSLGTEPAKHRDGYAAATARVVKADAAPVECRCTANAAGPCGG</sequence>
<accession>A0ABU2LQM2</accession>
<dbReference type="EMBL" id="JAVREM010000018">
    <property type="protein sequence ID" value="MDT0319876.1"/>
    <property type="molecule type" value="Genomic_DNA"/>
</dbReference>
<reference evidence="2" key="1">
    <citation type="submission" date="2023-07" db="EMBL/GenBank/DDBJ databases">
        <title>30 novel species of actinomycetes from the DSMZ collection.</title>
        <authorList>
            <person name="Nouioui I."/>
        </authorList>
    </citation>
    <scope>NUCLEOTIDE SEQUENCE [LARGE SCALE GENOMIC DNA]</scope>
    <source>
        <strain evidence="2">DSM 44918</strain>
    </source>
</reference>